<dbReference type="InterPro" id="IPR018060">
    <property type="entry name" value="HTH_AraC"/>
</dbReference>
<dbReference type="AlphaFoldDB" id="A0A543FIL8"/>
<dbReference type="EMBL" id="VFPG01000001">
    <property type="protein sequence ID" value="TQM33707.1"/>
    <property type="molecule type" value="Genomic_DNA"/>
</dbReference>
<dbReference type="Proteomes" id="UP000316331">
    <property type="component" value="Unassembled WGS sequence"/>
</dbReference>
<sequence length="350" mass="37129">MPVRYAAAESKRPAQVRIRGLRVLVDTHVPPQTGCMEQDRGDVVVAIAEGVLLLDVAGPVQVLHWAGHRIRFASPDGAPVRTDVGAPLGVEGSIDELAPRADTLLVPGYAVGAPLPPDLVRAVGAAATSARRVASVCTGAFVLAEAGLLDGRRATTHWLACDELAQRFPRVAVQPDAIYVRDGLIVTSAGVSAGIDMALALVEEDHGPEAARSIAKHLVVFLRRPGGQSQFSLHTGIATPRAGGLRAAVDSVVADPAADHSLSALAARAAVSERHLTRLFRKEIGMTPAQYVERARIETAQRLLEAGDEGVATVARRSGLGSEETMRRTFLKRLGVTPTDYRNRFRAAAR</sequence>
<dbReference type="Gene3D" id="1.10.10.60">
    <property type="entry name" value="Homeodomain-like"/>
    <property type="match status" value="1"/>
</dbReference>
<dbReference type="SMART" id="SM00342">
    <property type="entry name" value="HTH_ARAC"/>
    <property type="match status" value="1"/>
</dbReference>
<name>A0A543FIL8_9NOCA</name>
<organism evidence="4 5">
    <name type="scientific">Nocardia bhagyanarayanae</name>
    <dbReference type="NCBI Taxonomy" id="1215925"/>
    <lineage>
        <taxon>Bacteria</taxon>
        <taxon>Bacillati</taxon>
        <taxon>Actinomycetota</taxon>
        <taxon>Actinomycetes</taxon>
        <taxon>Mycobacteriales</taxon>
        <taxon>Nocardiaceae</taxon>
        <taxon>Nocardia</taxon>
    </lineage>
</organism>
<dbReference type="GO" id="GO:0003700">
    <property type="term" value="F:DNA-binding transcription factor activity"/>
    <property type="evidence" value="ECO:0007669"/>
    <property type="project" value="InterPro"/>
</dbReference>
<accession>A0A543FIL8</accession>
<protein>
    <submittedName>
        <fullName evidence="4">AraC family transcriptional regulator with amidase-like domain</fullName>
    </submittedName>
</protein>
<feature type="domain" description="HTH araC/xylS-type" evidence="3">
    <location>
        <begin position="246"/>
        <end position="344"/>
    </location>
</feature>
<dbReference type="SUPFAM" id="SSF52317">
    <property type="entry name" value="Class I glutamine amidotransferase-like"/>
    <property type="match status" value="1"/>
</dbReference>
<gene>
    <name evidence="4" type="ORF">FB390_5445</name>
</gene>
<evidence type="ECO:0000256" key="1">
    <source>
        <dbReference type="ARBA" id="ARBA00023015"/>
    </source>
</evidence>
<dbReference type="Pfam" id="PF01965">
    <property type="entry name" value="DJ-1_PfpI"/>
    <property type="match status" value="1"/>
</dbReference>
<dbReference type="InterPro" id="IPR029062">
    <property type="entry name" value="Class_I_gatase-like"/>
</dbReference>
<proteinExistence type="predicted"/>
<dbReference type="Pfam" id="PF12833">
    <property type="entry name" value="HTH_18"/>
    <property type="match status" value="1"/>
</dbReference>
<dbReference type="Gene3D" id="3.40.50.880">
    <property type="match status" value="1"/>
</dbReference>
<dbReference type="PROSITE" id="PS01124">
    <property type="entry name" value="HTH_ARAC_FAMILY_2"/>
    <property type="match status" value="1"/>
</dbReference>
<keyword evidence="5" id="KW-1185">Reference proteome</keyword>
<dbReference type="PANTHER" id="PTHR43130:SF3">
    <property type="entry name" value="HTH-TYPE TRANSCRIPTIONAL REGULATOR RV1931C"/>
    <property type="match status" value="1"/>
</dbReference>
<comment type="caution">
    <text evidence="4">The sequence shown here is derived from an EMBL/GenBank/DDBJ whole genome shotgun (WGS) entry which is preliminary data.</text>
</comment>
<keyword evidence="2" id="KW-0804">Transcription</keyword>
<dbReference type="InterPro" id="IPR009057">
    <property type="entry name" value="Homeodomain-like_sf"/>
</dbReference>
<evidence type="ECO:0000256" key="2">
    <source>
        <dbReference type="ARBA" id="ARBA00023163"/>
    </source>
</evidence>
<dbReference type="InterPro" id="IPR052158">
    <property type="entry name" value="INH-QAR"/>
</dbReference>
<evidence type="ECO:0000259" key="3">
    <source>
        <dbReference type="PROSITE" id="PS01124"/>
    </source>
</evidence>
<dbReference type="CDD" id="cd03137">
    <property type="entry name" value="GATase1_AraC_1"/>
    <property type="match status" value="1"/>
</dbReference>
<evidence type="ECO:0000313" key="4">
    <source>
        <dbReference type="EMBL" id="TQM33707.1"/>
    </source>
</evidence>
<dbReference type="PANTHER" id="PTHR43130">
    <property type="entry name" value="ARAC-FAMILY TRANSCRIPTIONAL REGULATOR"/>
    <property type="match status" value="1"/>
</dbReference>
<dbReference type="InterPro" id="IPR002818">
    <property type="entry name" value="DJ-1/PfpI"/>
</dbReference>
<keyword evidence="1" id="KW-0805">Transcription regulation</keyword>
<reference evidence="4 5" key="1">
    <citation type="submission" date="2019-06" db="EMBL/GenBank/DDBJ databases">
        <title>Sequencing the genomes of 1000 actinobacteria strains.</title>
        <authorList>
            <person name="Klenk H.-P."/>
        </authorList>
    </citation>
    <scope>NUCLEOTIDE SEQUENCE [LARGE SCALE GENOMIC DNA]</scope>
    <source>
        <strain evidence="4 5">DSM 103495</strain>
    </source>
</reference>
<evidence type="ECO:0000313" key="5">
    <source>
        <dbReference type="Proteomes" id="UP000316331"/>
    </source>
</evidence>
<dbReference type="GO" id="GO:0043565">
    <property type="term" value="F:sequence-specific DNA binding"/>
    <property type="evidence" value="ECO:0007669"/>
    <property type="project" value="InterPro"/>
</dbReference>
<dbReference type="SUPFAM" id="SSF46689">
    <property type="entry name" value="Homeodomain-like"/>
    <property type="match status" value="2"/>
</dbReference>